<comment type="caution">
    <text evidence="1">The sequence shown here is derived from an EMBL/GenBank/DDBJ whole genome shotgun (WGS) entry which is preliminary data.</text>
</comment>
<name>A0A150IMY0_9EURY</name>
<dbReference type="PATRIC" id="fig|1705564.3.peg.2025"/>
<dbReference type="InterPro" id="IPR011047">
    <property type="entry name" value="Quinoprotein_ADH-like_sf"/>
</dbReference>
<dbReference type="PANTHER" id="PTHR42754:SF1">
    <property type="entry name" value="LIPOPROTEIN"/>
    <property type="match status" value="1"/>
</dbReference>
<accession>A0A150IMY0</accession>
<dbReference type="AlphaFoldDB" id="A0A150IMY0"/>
<dbReference type="EMBL" id="LNGD01000219">
    <property type="protein sequence ID" value="KYC46386.1"/>
    <property type="molecule type" value="Genomic_DNA"/>
</dbReference>
<proteinExistence type="predicted"/>
<dbReference type="Proteomes" id="UP000075578">
    <property type="component" value="Unassembled WGS sequence"/>
</dbReference>
<organism evidence="1 2">
    <name type="scientific">Candidatus Methanofastidiosum methylothiophilum</name>
    <dbReference type="NCBI Taxonomy" id="1705564"/>
    <lineage>
        <taxon>Archaea</taxon>
        <taxon>Methanobacteriati</taxon>
        <taxon>Methanobacteriota</taxon>
        <taxon>Stenosarchaea group</taxon>
        <taxon>Candidatus Methanofastidiosia</taxon>
        <taxon>Candidatus Methanofastidiosales</taxon>
        <taxon>Candidatus Methanofastidiosaceae</taxon>
        <taxon>Candidatus Methanofastidiosum</taxon>
    </lineage>
</organism>
<dbReference type="Gene3D" id="2.120.10.30">
    <property type="entry name" value="TolB, C-terminal domain"/>
    <property type="match status" value="1"/>
</dbReference>
<dbReference type="SUPFAM" id="SSF50998">
    <property type="entry name" value="Quinoprotein alcohol dehydrogenase-like"/>
    <property type="match status" value="1"/>
</dbReference>
<sequence length="239" mass="26588">MAGSSDDDYYTIKYDPNGNELWKVSYDGGGNDYAIRVATDSQNNIIVTGYSENVDNNYYYDYYTIKYDPNGNVIWAESYNSGDDDSAYGVATDSQNNVIVAGSSNDDYYTIKYDPNGNVIWEKSYDSGGYDYANDVATDSQNNIIVTGVSENGSDSDYYTIKYGPNGNVIWEKSYDGKDYDTACGVATDSQNNAIVTGYSYNGSKNVYYTIKYQGSAPTRNKSLPIVQILKILKLYPKE</sequence>
<reference evidence="1 2" key="1">
    <citation type="journal article" date="2016" name="ISME J.">
        <title>Chasing the elusive Euryarchaeota class WSA2: genomes reveal a uniquely fastidious methyl-reducing methanogen.</title>
        <authorList>
            <person name="Nobu M.K."/>
            <person name="Narihiro T."/>
            <person name="Kuroda K."/>
            <person name="Mei R."/>
            <person name="Liu W.T."/>
        </authorList>
    </citation>
    <scope>NUCLEOTIDE SEQUENCE [LARGE SCALE GENOMIC DNA]</scope>
    <source>
        <strain evidence="1">U1lsi0528_Bin089</strain>
    </source>
</reference>
<evidence type="ECO:0000313" key="2">
    <source>
        <dbReference type="Proteomes" id="UP000075578"/>
    </source>
</evidence>
<dbReference type="InterPro" id="IPR011042">
    <property type="entry name" value="6-blade_b-propeller_TolB-like"/>
</dbReference>
<evidence type="ECO:0008006" key="3">
    <source>
        <dbReference type="Google" id="ProtNLM"/>
    </source>
</evidence>
<dbReference type="PANTHER" id="PTHR42754">
    <property type="entry name" value="ENDOGLUCANASE"/>
    <property type="match status" value="1"/>
</dbReference>
<gene>
    <name evidence="1" type="ORF">AMQ74_01854</name>
</gene>
<protein>
    <recommendedName>
        <fullName evidence="3">Beta-propeller repeat protein</fullName>
    </recommendedName>
</protein>
<evidence type="ECO:0000313" key="1">
    <source>
        <dbReference type="EMBL" id="KYC46386.1"/>
    </source>
</evidence>